<dbReference type="Pfam" id="PF19576">
    <property type="entry name" value="Acyltransf_2"/>
    <property type="match status" value="1"/>
</dbReference>
<dbReference type="EMBL" id="JACIJO010000003">
    <property type="protein sequence ID" value="MBB6328008.1"/>
    <property type="molecule type" value="Genomic_DNA"/>
</dbReference>
<proteinExistence type="predicted"/>
<evidence type="ECO:0000313" key="2">
    <source>
        <dbReference type="EMBL" id="MBB6328008.1"/>
    </source>
</evidence>
<name>A0A841MZE0_9BACT</name>
<dbReference type="AlphaFoldDB" id="A0A841MZE0"/>
<organism evidence="2 3">
    <name type="scientific">Algoriphagus iocasae</name>
    <dbReference type="NCBI Taxonomy" id="1836499"/>
    <lineage>
        <taxon>Bacteria</taxon>
        <taxon>Pseudomonadati</taxon>
        <taxon>Bacteroidota</taxon>
        <taxon>Cytophagia</taxon>
        <taxon>Cytophagales</taxon>
        <taxon>Cyclobacteriaceae</taxon>
        <taxon>Algoriphagus</taxon>
    </lineage>
</organism>
<sequence>MSDKFIDVRKVIKDKNPKLLKWMPGFLISYIRKVIHEDWLNATMNKIHHLNGLDFVNAVIEDFKIEVELIGGENIPKTGGVIIASNHPLGGIDGIALMYAVGKIRKDIRFLVNDLLMSFENFQPMFVPVNKLGKNSQKNLDNIDQVYAKDYVVMVFPAGLVSRKFPDGIKDLLWKKSFVTKSKKYKKDIIPCFVDGKNSKFFYNLAHWRKKLGIQANIEMFYLADEMYQQQGKKVTIHLGEPIKHQELGSSKTDAQWSEHIKEIVYKLGQT</sequence>
<dbReference type="RefSeq" id="WP_184496740.1">
    <property type="nucleotide sequence ID" value="NZ_JACIJO010000003.1"/>
</dbReference>
<accession>A0A841MZE0</accession>
<keyword evidence="3" id="KW-1185">Reference proteome</keyword>
<evidence type="ECO:0000313" key="3">
    <source>
        <dbReference type="Proteomes" id="UP000588604"/>
    </source>
</evidence>
<reference evidence="2 3" key="1">
    <citation type="submission" date="2020-08" db="EMBL/GenBank/DDBJ databases">
        <title>Genomic Encyclopedia of Type Strains, Phase IV (KMG-IV): sequencing the most valuable type-strain genomes for metagenomic binning, comparative biology and taxonomic classification.</title>
        <authorList>
            <person name="Goeker M."/>
        </authorList>
    </citation>
    <scope>NUCLEOTIDE SEQUENCE [LARGE SCALE GENOMIC DNA]</scope>
    <source>
        <strain evidence="2 3">DSM 102044</strain>
    </source>
</reference>
<feature type="domain" description="Putative acyltransferase ACT14924-like acyltransferase" evidence="1">
    <location>
        <begin position="10"/>
        <end position="266"/>
    </location>
</feature>
<gene>
    <name evidence="2" type="ORF">FHS59_003651</name>
</gene>
<dbReference type="InterPro" id="IPR045746">
    <property type="entry name" value="ACT14924-like_Acyltransf_dom"/>
</dbReference>
<comment type="caution">
    <text evidence="2">The sequence shown here is derived from an EMBL/GenBank/DDBJ whole genome shotgun (WGS) entry which is preliminary data.</text>
</comment>
<dbReference type="Proteomes" id="UP000588604">
    <property type="component" value="Unassembled WGS sequence"/>
</dbReference>
<evidence type="ECO:0000259" key="1">
    <source>
        <dbReference type="Pfam" id="PF19576"/>
    </source>
</evidence>
<protein>
    <submittedName>
        <fullName evidence="2">Putative hemolysin</fullName>
    </submittedName>
</protein>
<dbReference type="SUPFAM" id="SSF69593">
    <property type="entry name" value="Glycerol-3-phosphate (1)-acyltransferase"/>
    <property type="match status" value="1"/>
</dbReference>